<dbReference type="PRINTS" id="PR00335">
    <property type="entry name" value="KUPTAKETRKA"/>
</dbReference>
<proteinExistence type="predicted"/>
<gene>
    <name evidence="4" type="ORF">METZ01_LOCUS278028</name>
</gene>
<dbReference type="PANTHER" id="PTHR43750:SF2">
    <property type="entry name" value="UDP-GLUCOSE 6-DEHYDROGENASE"/>
    <property type="match status" value="1"/>
</dbReference>
<keyword evidence="1" id="KW-0813">Transport</keyword>
<dbReference type="EMBL" id="UINC01081382">
    <property type="protein sequence ID" value="SVC25174.1"/>
    <property type="molecule type" value="Genomic_DNA"/>
</dbReference>
<dbReference type="SUPFAM" id="SSF51735">
    <property type="entry name" value="NAD(P)-binding Rossmann-fold domains"/>
    <property type="match status" value="1"/>
</dbReference>
<dbReference type="AlphaFoldDB" id="A0A382KJS3"/>
<dbReference type="GO" id="GO:0005886">
    <property type="term" value="C:plasma membrane"/>
    <property type="evidence" value="ECO:0007669"/>
    <property type="project" value="InterPro"/>
</dbReference>
<organism evidence="4">
    <name type="scientific">marine metagenome</name>
    <dbReference type="NCBI Taxonomy" id="408172"/>
    <lineage>
        <taxon>unclassified sequences</taxon>
        <taxon>metagenomes</taxon>
        <taxon>ecological metagenomes</taxon>
    </lineage>
</organism>
<feature type="domain" description="UDP-glucose/GDP-mannose dehydrogenase N-terminal" evidence="3">
    <location>
        <begin position="6"/>
        <end position="127"/>
    </location>
</feature>
<dbReference type="PANTHER" id="PTHR43750">
    <property type="entry name" value="UDP-GLUCOSE 6-DEHYDROGENASE TUAD"/>
    <property type="match status" value="1"/>
</dbReference>
<accession>A0A382KJS3</accession>
<evidence type="ECO:0000259" key="3">
    <source>
        <dbReference type="Pfam" id="PF03721"/>
    </source>
</evidence>
<reference evidence="4" key="1">
    <citation type="submission" date="2018-05" db="EMBL/GenBank/DDBJ databases">
        <authorList>
            <person name="Lanie J.A."/>
            <person name="Ng W.-L."/>
            <person name="Kazmierczak K.M."/>
            <person name="Andrzejewski T.M."/>
            <person name="Davidsen T.M."/>
            <person name="Wayne K.J."/>
            <person name="Tettelin H."/>
            <person name="Glass J.I."/>
            <person name="Rusch D."/>
            <person name="Podicherti R."/>
            <person name="Tsui H.-C.T."/>
            <person name="Winkler M.E."/>
        </authorList>
    </citation>
    <scope>NUCLEOTIDE SEQUENCE</scope>
</reference>
<sequence length="128" mass="14102">MEIKYKITIVGAGYVGVSLAVLLSQKHEVVILDIDEERINKINKKQTTIRDDVIEKYLKEKSLSLSATLDKHKALTDADFIIVATPTNFNNESSSLDTSLVDSIVKDAMAFNKDGLVVIKSTIPIGHT</sequence>
<evidence type="ECO:0000256" key="1">
    <source>
        <dbReference type="ARBA" id="ARBA00022538"/>
    </source>
</evidence>
<dbReference type="Gene3D" id="3.40.50.720">
    <property type="entry name" value="NAD(P)-binding Rossmann-like Domain"/>
    <property type="match status" value="1"/>
</dbReference>
<feature type="non-terminal residue" evidence="4">
    <location>
        <position position="128"/>
    </location>
</feature>
<keyword evidence="1" id="KW-0406">Ion transport</keyword>
<dbReference type="GO" id="GO:0015079">
    <property type="term" value="F:potassium ion transmembrane transporter activity"/>
    <property type="evidence" value="ECO:0007669"/>
    <property type="project" value="InterPro"/>
</dbReference>
<evidence type="ECO:0000256" key="2">
    <source>
        <dbReference type="ARBA" id="ARBA00022958"/>
    </source>
</evidence>
<dbReference type="InterPro" id="IPR036291">
    <property type="entry name" value="NAD(P)-bd_dom_sf"/>
</dbReference>
<evidence type="ECO:0000313" key="4">
    <source>
        <dbReference type="EMBL" id="SVC25174.1"/>
    </source>
</evidence>
<dbReference type="InterPro" id="IPR006036">
    <property type="entry name" value="K_uptake_TrkA"/>
</dbReference>
<keyword evidence="1" id="KW-0633">Potassium transport</keyword>
<dbReference type="InterPro" id="IPR001732">
    <property type="entry name" value="UDP-Glc/GDP-Man_DH_N"/>
</dbReference>
<dbReference type="Pfam" id="PF03721">
    <property type="entry name" value="UDPG_MGDP_dh_N"/>
    <property type="match status" value="1"/>
</dbReference>
<dbReference type="GO" id="GO:0016616">
    <property type="term" value="F:oxidoreductase activity, acting on the CH-OH group of donors, NAD or NADP as acceptor"/>
    <property type="evidence" value="ECO:0007669"/>
    <property type="project" value="InterPro"/>
</dbReference>
<keyword evidence="2" id="KW-0630">Potassium</keyword>
<protein>
    <recommendedName>
        <fullName evidence="3">UDP-glucose/GDP-mannose dehydrogenase N-terminal domain-containing protein</fullName>
    </recommendedName>
</protein>
<name>A0A382KJS3_9ZZZZ</name>
<dbReference type="GO" id="GO:0051287">
    <property type="term" value="F:NAD binding"/>
    <property type="evidence" value="ECO:0007669"/>
    <property type="project" value="InterPro"/>
</dbReference>